<dbReference type="GO" id="GO:0009166">
    <property type="term" value="P:nucleotide catabolic process"/>
    <property type="evidence" value="ECO:0007669"/>
    <property type="project" value="TreeGrafter"/>
</dbReference>
<dbReference type="STRING" id="1288291.A0A059F1J9"/>
<dbReference type="Pfam" id="PF00702">
    <property type="entry name" value="Hydrolase"/>
    <property type="match status" value="1"/>
</dbReference>
<dbReference type="Proteomes" id="UP000030655">
    <property type="component" value="Unassembled WGS sequence"/>
</dbReference>
<dbReference type="GO" id="GO:0008252">
    <property type="term" value="F:nucleotidase activity"/>
    <property type="evidence" value="ECO:0007669"/>
    <property type="project" value="TreeGrafter"/>
</dbReference>
<dbReference type="HOGENOM" id="CLU_059493_1_1_1"/>
<dbReference type="Gene3D" id="3.40.50.1000">
    <property type="entry name" value="HAD superfamily/HAD-like"/>
    <property type="match status" value="1"/>
</dbReference>
<sequence length="180" mass="20609">KLRRTHMIEFMKENGFSEDMANAELDRFASVYGLEVRGLTKEMNIRGELLRKLAYPYPGSINLIRKDIELKELLKKLKGRKVCLTNGNADHAKEILTKLGIINSFEVIFHCDYEEEDFIAKPDKEVFLAVQNYLGVKPEQITFFDDLEIHIEAAKGLGWNAYKVESGITVAEILKTLVDN</sequence>
<reference evidence="1 2" key="2">
    <citation type="submission" date="2014-03" db="EMBL/GenBank/DDBJ databases">
        <title>The Genome Sequence of Anncaliia algerae insect isolate PRA339.</title>
        <authorList>
            <consortium name="The Broad Institute Genome Sequencing Platform"/>
            <consortium name="The Broad Institute Genome Sequencing Center for Infectious Disease"/>
            <person name="Cuomo C."/>
            <person name="Becnel J."/>
            <person name="Sanscrainte N."/>
            <person name="Walker B."/>
            <person name="Young S.K."/>
            <person name="Zeng Q."/>
            <person name="Gargeya S."/>
            <person name="Fitzgerald M."/>
            <person name="Haas B."/>
            <person name="Abouelleil A."/>
            <person name="Alvarado L."/>
            <person name="Arachchi H.M."/>
            <person name="Berlin A.M."/>
            <person name="Chapman S.B."/>
            <person name="Dewar J."/>
            <person name="Goldberg J."/>
            <person name="Griggs A."/>
            <person name="Gujja S."/>
            <person name="Hansen M."/>
            <person name="Howarth C."/>
            <person name="Imamovic A."/>
            <person name="Larimer J."/>
            <person name="McCowan C."/>
            <person name="Murphy C."/>
            <person name="Neiman D."/>
            <person name="Pearson M."/>
            <person name="Priest M."/>
            <person name="Roberts A."/>
            <person name="Saif S."/>
            <person name="Shea T."/>
            <person name="Sisk P."/>
            <person name="Sykes S."/>
            <person name="Wortman J."/>
            <person name="Nusbaum C."/>
            <person name="Birren B."/>
        </authorList>
    </citation>
    <scope>NUCLEOTIDE SEQUENCE [LARGE SCALE GENOMIC DNA]</scope>
    <source>
        <strain evidence="1 2">PRA339</strain>
    </source>
</reference>
<dbReference type="SUPFAM" id="SSF56784">
    <property type="entry name" value="HAD-like"/>
    <property type="match status" value="1"/>
</dbReference>
<organism evidence="1 2">
    <name type="scientific">Anncaliia algerae PRA339</name>
    <dbReference type="NCBI Taxonomy" id="1288291"/>
    <lineage>
        <taxon>Eukaryota</taxon>
        <taxon>Fungi</taxon>
        <taxon>Fungi incertae sedis</taxon>
        <taxon>Microsporidia</taxon>
        <taxon>Tubulinosematoidea</taxon>
        <taxon>Tubulinosematidae</taxon>
        <taxon>Anncaliia</taxon>
    </lineage>
</organism>
<dbReference type="EMBL" id="KK365154">
    <property type="protein sequence ID" value="KCZ80977.1"/>
    <property type="molecule type" value="Genomic_DNA"/>
</dbReference>
<dbReference type="OrthoDB" id="2195201at2759"/>
<dbReference type="NCBIfam" id="TIGR01549">
    <property type="entry name" value="HAD-SF-IA-v1"/>
    <property type="match status" value="1"/>
</dbReference>
<gene>
    <name evidence="1" type="ORF">H312_01582</name>
</gene>
<dbReference type="PANTHER" id="PTHR47438:SF1">
    <property type="entry name" value="PHOSPHATE METABOLISM PROTEIN 8-RELATED"/>
    <property type="match status" value="1"/>
</dbReference>
<dbReference type="InterPro" id="IPR023214">
    <property type="entry name" value="HAD_sf"/>
</dbReference>
<dbReference type="PANTHER" id="PTHR47438">
    <property type="entry name" value="PHOSPHATE METABOLISM PROTEIN 8-RELATED"/>
    <property type="match status" value="1"/>
</dbReference>
<name>A0A059F1J9_9MICR</name>
<reference evidence="2" key="1">
    <citation type="submission" date="2013-02" db="EMBL/GenBank/DDBJ databases">
        <authorList>
            <consortium name="The Broad Institute Genome Sequencing Platform"/>
            <person name="Cuomo C."/>
            <person name="Becnel J."/>
            <person name="Sanscrainte N."/>
            <person name="Walker B."/>
            <person name="Young S.K."/>
            <person name="Zeng Q."/>
            <person name="Gargeya S."/>
            <person name="Fitzgerald M."/>
            <person name="Haas B."/>
            <person name="Abouelleil A."/>
            <person name="Alvarado L."/>
            <person name="Arachchi H.M."/>
            <person name="Berlin A.M."/>
            <person name="Chapman S.B."/>
            <person name="Dewar J."/>
            <person name="Goldberg J."/>
            <person name="Griggs A."/>
            <person name="Gujja S."/>
            <person name="Hansen M."/>
            <person name="Howarth C."/>
            <person name="Imamovic A."/>
            <person name="Larimer J."/>
            <person name="McCowan C."/>
            <person name="Murphy C."/>
            <person name="Neiman D."/>
            <person name="Pearson M."/>
            <person name="Priest M."/>
            <person name="Roberts A."/>
            <person name="Saif S."/>
            <person name="Shea T."/>
            <person name="Sisk P."/>
            <person name="Sykes S."/>
            <person name="Wortman J."/>
            <person name="Nusbaum C."/>
            <person name="Birren B."/>
        </authorList>
    </citation>
    <scope>NUCLEOTIDE SEQUENCE [LARGE SCALE GENOMIC DNA]</scope>
    <source>
        <strain evidence="2">PRA339</strain>
    </source>
</reference>
<protein>
    <submittedName>
        <fullName evidence="1">Pyrimidine 5'-nucleotidase</fullName>
    </submittedName>
</protein>
<evidence type="ECO:0000313" key="1">
    <source>
        <dbReference type="EMBL" id="KCZ80977.1"/>
    </source>
</evidence>
<accession>A0A059F1J9</accession>
<feature type="non-terminal residue" evidence="1">
    <location>
        <position position="1"/>
    </location>
</feature>
<dbReference type="InterPro" id="IPR006439">
    <property type="entry name" value="HAD-SF_hydro_IA"/>
</dbReference>
<dbReference type="InterPro" id="IPR036412">
    <property type="entry name" value="HAD-like_sf"/>
</dbReference>
<dbReference type="InterPro" id="IPR052791">
    <property type="entry name" value="SSM1_domain"/>
</dbReference>
<dbReference type="VEuPathDB" id="MicrosporidiaDB:H312_01582"/>
<dbReference type="GO" id="GO:0006206">
    <property type="term" value="P:pyrimidine nucleobase metabolic process"/>
    <property type="evidence" value="ECO:0007669"/>
    <property type="project" value="TreeGrafter"/>
</dbReference>
<keyword evidence="2" id="KW-1185">Reference proteome</keyword>
<proteinExistence type="predicted"/>
<evidence type="ECO:0000313" key="2">
    <source>
        <dbReference type="Proteomes" id="UP000030655"/>
    </source>
</evidence>
<dbReference type="NCBIfam" id="TIGR01509">
    <property type="entry name" value="HAD-SF-IA-v3"/>
    <property type="match status" value="1"/>
</dbReference>
<dbReference type="AlphaFoldDB" id="A0A059F1J9"/>